<dbReference type="EMBL" id="CAJGYM010000006">
    <property type="protein sequence ID" value="CAD6187513.1"/>
    <property type="molecule type" value="Genomic_DNA"/>
</dbReference>
<comment type="caution">
    <text evidence="1">The sequence shown here is derived from an EMBL/GenBank/DDBJ whole genome shotgun (WGS) entry which is preliminary data.</text>
</comment>
<reference evidence="1" key="1">
    <citation type="submission" date="2020-10" db="EMBL/GenBank/DDBJ databases">
        <authorList>
            <person name="Kikuchi T."/>
        </authorList>
    </citation>
    <scope>NUCLEOTIDE SEQUENCE</scope>
    <source>
        <strain evidence="1">NKZ352</strain>
    </source>
</reference>
<evidence type="ECO:0000313" key="2">
    <source>
        <dbReference type="Proteomes" id="UP000835052"/>
    </source>
</evidence>
<gene>
    <name evidence="1" type="ORF">CAUJ_LOCUS3432</name>
</gene>
<evidence type="ECO:0000313" key="1">
    <source>
        <dbReference type="EMBL" id="CAD6187513.1"/>
    </source>
</evidence>
<accession>A0A8S1GX91</accession>
<organism evidence="1 2">
    <name type="scientific">Caenorhabditis auriculariae</name>
    <dbReference type="NCBI Taxonomy" id="2777116"/>
    <lineage>
        <taxon>Eukaryota</taxon>
        <taxon>Metazoa</taxon>
        <taxon>Ecdysozoa</taxon>
        <taxon>Nematoda</taxon>
        <taxon>Chromadorea</taxon>
        <taxon>Rhabditida</taxon>
        <taxon>Rhabditina</taxon>
        <taxon>Rhabditomorpha</taxon>
        <taxon>Rhabditoidea</taxon>
        <taxon>Rhabditidae</taxon>
        <taxon>Peloderinae</taxon>
        <taxon>Caenorhabditis</taxon>
    </lineage>
</organism>
<sequence length="123" mass="13996">MCGGPRENRLGERPSTTFLSVVLDVPFSNTCLALEQSRRKDLLWKRGGSACALVGKRAAFQRSSVAKGICRRAWSLAAGYSHCRRFFRVSNAHVWRLAYSVPWIKFEREREAEPTKGLFGKKY</sequence>
<protein>
    <submittedName>
        <fullName evidence="1">Uncharacterized protein</fullName>
    </submittedName>
</protein>
<dbReference type="Proteomes" id="UP000835052">
    <property type="component" value="Unassembled WGS sequence"/>
</dbReference>
<dbReference type="AlphaFoldDB" id="A0A8S1GX91"/>
<proteinExistence type="predicted"/>
<name>A0A8S1GX91_9PELO</name>
<keyword evidence="2" id="KW-1185">Reference proteome</keyword>